<gene>
    <name evidence="15" type="ORF">CSSPTR1EN2_LOCUS16306</name>
</gene>
<comment type="similarity">
    <text evidence="3 11">Belongs to the hexokinase family.</text>
</comment>
<evidence type="ECO:0000256" key="4">
    <source>
        <dbReference type="ARBA" id="ARBA00022679"/>
    </source>
</evidence>
<feature type="transmembrane region" description="Helical" evidence="12">
    <location>
        <begin position="12"/>
        <end position="32"/>
    </location>
</feature>
<dbReference type="PANTHER" id="PTHR19443:SF16">
    <property type="entry name" value="HEXOKINASE TYPE 1-RELATED"/>
    <property type="match status" value="1"/>
</dbReference>
<dbReference type="InterPro" id="IPR022672">
    <property type="entry name" value="Hexokinase_N"/>
</dbReference>
<accession>A0ABP0UIJ6</accession>
<dbReference type="Pfam" id="PF00349">
    <property type="entry name" value="Hexokinase_1"/>
    <property type="match status" value="1"/>
</dbReference>
<dbReference type="EC" id="2.7.1.-" evidence="11"/>
<keyword evidence="6 11" id="KW-0418">Kinase</keyword>
<dbReference type="InterPro" id="IPR001312">
    <property type="entry name" value="Hexokinase"/>
</dbReference>
<evidence type="ECO:0000256" key="9">
    <source>
        <dbReference type="ARBA" id="ARBA00044613"/>
    </source>
</evidence>
<dbReference type="Proteomes" id="UP001497512">
    <property type="component" value="Chromosome 4"/>
</dbReference>
<dbReference type="SUPFAM" id="SSF53067">
    <property type="entry name" value="Actin-like ATPase domain"/>
    <property type="match status" value="2"/>
</dbReference>
<evidence type="ECO:0000256" key="12">
    <source>
        <dbReference type="SAM" id="Phobius"/>
    </source>
</evidence>
<evidence type="ECO:0000259" key="13">
    <source>
        <dbReference type="Pfam" id="PF00349"/>
    </source>
</evidence>
<dbReference type="Pfam" id="PF03727">
    <property type="entry name" value="Hexokinase_2"/>
    <property type="match status" value="1"/>
</dbReference>
<evidence type="ECO:0000313" key="16">
    <source>
        <dbReference type="Proteomes" id="UP001497512"/>
    </source>
</evidence>
<keyword evidence="12" id="KW-0472">Membrane</keyword>
<keyword evidence="12" id="KW-0812">Transmembrane</keyword>
<evidence type="ECO:0000256" key="11">
    <source>
        <dbReference type="RuleBase" id="RU362007"/>
    </source>
</evidence>
<dbReference type="PANTHER" id="PTHR19443">
    <property type="entry name" value="HEXOKINASE"/>
    <property type="match status" value="1"/>
</dbReference>
<evidence type="ECO:0000256" key="8">
    <source>
        <dbReference type="ARBA" id="ARBA00023152"/>
    </source>
</evidence>
<evidence type="ECO:0000313" key="15">
    <source>
        <dbReference type="EMBL" id="CAK9222687.1"/>
    </source>
</evidence>
<evidence type="ECO:0000256" key="3">
    <source>
        <dbReference type="ARBA" id="ARBA00009225"/>
    </source>
</evidence>
<comment type="catalytic activity">
    <reaction evidence="10">
        <text>D-fructose + ATP = D-fructose 6-phosphate + ADP + H(+)</text>
        <dbReference type="Rhea" id="RHEA:16125"/>
        <dbReference type="ChEBI" id="CHEBI:15378"/>
        <dbReference type="ChEBI" id="CHEBI:30616"/>
        <dbReference type="ChEBI" id="CHEBI:37721"/>
        <dbReference type="ChEBI" id="CHEBI:61527"/>
        <dbReference type="ChEBI" id="CHEBI:456216"/>
        <dbReference type="EC" id="2.7.1.1"/>
    </reaction>
    <physiologicalReaction direction="left-to-right" evidence="10">
        <dbReference type="Rhea" id="RHEA:16126"/>
    </physiologicalReaction>
</comment>
<dbReference type="CDD" id="cd24020">
    <property type="entry name" value="ASKHA_NBD_HK_plant"/>
    <property type="match status" value="1"/>
</dbReference>
<feature type="domain" description="Hexokinase N-terminal" evidence="13">
    <location>
        <begin position="50"/>
        <end position="250"/>
    </location>
</feature>
<evidence type="ECO:0000256" key="6">
    <source>
        <dbReference type="ARBA" id="ARBA00022777"/>
    </source>
</evidence>
<comment type="catalytic activity">
    <reaction evidence="9">
        <text>a D-hexose + ATP = a D-hexose 6-phosphate + ADP + H(+)</text>
        <dbReference type="Rhea" id="RHEA:22740"/>
        <dbReference type="ChEBI" id="CHEBI:4194"/>
        <dbReference type="ChEBI" id="CHEBI:15378"/>
        <dbReference type="ChEBI" id="CHEBI:30616"/>
        <dbReference type="ChEBI" id="CHEBI:229467"/>
        <dbReference type="ChEBI" id="CHEBI:456216"/>
        <dbReference type="EC" id="2.7.1.1"/>
    </reaction>
    <physiologicalReaction direction="left-to-right" evidence="9">
        <dbReference type="Rhea" id="RHEA:22741"/>
    </physiologicalReaction>
</comment>
<dbReference type="InterPro" id="IPR043129">
    <property type="entry name" value="ATPase_NBD"/>
</dbReference>
<comment type="pathway">
    <text evidence="1">Carbohydrate degradation; glycolysis; D-glyceraldehyde 3-phosphate and glycerone phosphate from D-glucose: step 1/4.</text>
</comment>
<evidence type="ECO:0000256" key="2">
    <source>
        <dbReference type="ARBA" id="ARBA00005028"/>
    </source>
</evidence>
<feature type="domain" description="Hexokinase C-terminal" evidence="14">
    <location>
        <begin position="257"/>
        <end position="498"/>
    </location>
</feature>
<evidence type="ECO:0000256" key="7">
    <source>
        <dbReference type="ARBA" id="ARBA00022840"/>
    </source>
</evidence>
<dbReference type="Gene3D" id="3.30.420.40">
    <property type="match status" value="1"/>
</dbReference>
<evidence type="ECO:0000259" key="14">
    <source>
        <dbReference type="Pfam" id="PF03727"/>
    </source>
</evidence>
<dbReference type="PROSITE" id="PS51257">
    <property type="entry name" value="PROKAR_LIPOPROTEIN"/>
    <property type="match status" value="1"/>
</dbReference>
<keyword evidence="7 11" id="KW-0067">ATP-binding</keyword>
<organism evidence="15 16">
    <name type="scientific">Sphagnum troendelagicum</name>
    <dbReference type="NCBI Taxonomy" id="128251"/>
    <lineage>
        <taxon>Eukaryota</taxon>
        <taxon>Viridiplantae</taxon>
        <taxon>Streptophyta</taxon>
        <taxon>Embryophyta</taxon>
        <taxon>Bryophyta</taxon>
        <taxon>Sphagnophytina</taxon>
        <taxon>Sphagnopsida</taxon>
        <taxon>Sphagnales</taxon>
        <taxon>Sphagnaceae</taxon>
        <taxon>Sphagnum</taxon>
    </lineage>
</organism>
<proteinExistence type="inferred from homology"/>
<keyword evidence="8 11" id="KW-0324">Glycolysis</keyword>
<comment type="pathway">
    <text evidence="2">Carbohydrate metabolism; hexose metabolism.</text>
</comment>
<keyword evidence="4 11" id="KW-0808">Transferase</keyword>
<sequence>MGREDSVSNGLMTTATLACVAVLAMASVLLGWQKGRGGGGGGGRVQALIYEFQHRCALPLHLLRKISEAMTHEMTAGLSTESGSRMPMLPTFVEKMPTGNEKGVYYAVDLGGTNFRVLRVLLGGREKRVMKQEFEEVAIPHPLMVGTSAELYDFIAKKLTDFVSRESSEFSTHAAAGARELGLTFSFPISQHSINSGLLIMWTKGFKIADGVGQDVVQALQQAMNRQHGPKLRVAALVNDTVGTMAGGRYFDPDVMIGIILGTGTNACYFERADNVHKLQNGKPLPKTGSMVYNMEWGAFWSSHIPTTHVDEQLDAESINPGQQLYEKMIGGMYLGDIVRRMLLKLAREASLFSGEVPQQLMTPFVLGTPEVSKMHADESIDLRVVAKTLAKIGIHRTYLHTRRAVHDVCDIVALRSARLAAAGITGILRKIGRDGKNGEYTRTVIAMDGGLYEHYAKFRIYIQAALTELLGEEAVKYVVLENFKDGSGIGATLLAACHSQHG</sequence>
<dbReference type="Gene3D" id="3.40.367.20">
    <property type="match status" value="1"/>
</dbReference>
<dbReference type="PROSITE" id="PS51748">
    <property type="entry name" value="HEXOKINASE_2"/>
    <property type="match status" value="1"/>
</dbReference>
<evidence type="ECO:0000256" key="1">
    <source>
        <dbReference type="ARBA" id="ARBA00004888"/>
    </source>
</evidence>
<keyword evidence="12" id="KW-1133">Transmembrane helix</keyword>
<reference evidence="15" key="1">
    <citation type="submission" date="2024-02" db="EMBL/GenBank/DDBJ databases">
        <authorList>
            <consortium name="ELIXIR-Norway"/>
            <consortium name="Elixir Norway"/>
        </authorList>
    </citation>
    <scope>NUCLEOTIDE SEQUENCE</scope>
</reference>
<name>A0ABP0UIJ6_9BRYO</name>
<evidence type="ECO:0000256" key="10">
    <source>
        <dbReference type="ARBA" id="ARBA00047905"/>
    </source>
</evidence>
<dbReference type="PRINTS" id="PR00475">
    <property type="entry name" value="HEXOKINASE"/>
</dbReference>
<keyword evidence="16" id="KW-1185">Reference proteome</keyword>
<keyword evidence="5 11" id="KW-0547">Nucleotide-binding</keyword>
<evidence type="ECO:0000256" key="5">
    <source>
        <dbReference type="ARBA" id="ARBA00022741"/>
    </source>
</evidence>
<dbReference type="EMBL" id="OZ019896">
    <property type="protein sequence ID" value="CAK9222687.1"/>
    <property type="molecule type" value="Genomic_DNA"/>
</dbReference>
<protein>
    <recommendedName>
        <fullName evidence="11">Phosphotransferase</fullName>
        <ecNumber evidence="11">2.7.1.-</ecNumber>
    </recommendedName>
</protein>
<dbReference type="InterPro" id="IPR022673">
    <property type="entry name" value="Hexokinase_C"/>
</dbReference>